<dbReference type="InParanoid" id="A0A1S3I1T4"/>
<feature type="compositionally biased region" description="Polar residues" evidence="1">
    <location>
        <begin position="658"/>
        <end position="673"/>
    </location>
</feature>
<feature type="compositionally biased region" description="Polar residues" evidence="1">
    <location>
        <begin position="540"/>
        <end position="554"/>
    </location>
</feature>
<dbReference type="OrthoDB" id="6138244at2759"/>
<feature type="compositionally biased region" description="Basic and acidic residues" evidence="1">
    <location>
        <begin position="1036"/>
        <end position="1050"/>
    </location>
</feature>
<feature type="compositionally biased region" description="Basic and acidic residues" evidence="1">
    <location>
        <begin position="1164"/>
        <end position="1190"/>
    </location>
</feature>
<feature type="compositionally biased region" description="Polar residues" evidence="1">
    <location>
        <begin position="989"/>
        <end position="1000"/>
    </location>
</feature>
<feature type="compositionally biased region" description="Polar residues" evidence="1">
    <location>
        <begin position="710"/>
        <end position="726"/>
    </location>
</feature>
<feature type="compositionally biased region" description="Basic and acidic residues" evidence="1">
    <location>
        <begin position="135"/>
        <end position="155"/>
    </location>
</feature>
<feature type="region of interest" description="Disordered" evidence="1">
    <location>
        <begin position="1409"/>
        <end position="1438"/>
    </location>
</feature>
<evidence type="ECO:0000256" key="1">
    <source>
        <dbReference type="SAM" id="MobiDB-lite"/>
    </source>
</evidence>
<feature type="compositionally biased region" description="Basic and acidic residues" evidence="1">
    <location>
        <begin position="1409"/>
        <end position="1420"/>
    </location>
</feature>
<evidence type="ECO:0000313" key="2">
    <source>
        <dbReference type="Proteomes" id="UP000085678"/>
    </source>
</evidence>
<dbReference type="InterPro" id="IPR011989">
    <property type="entry name" value="ARM-like"/>
</dbReference>
<proteinExistence type="predicted"/>
<dbReference type="KEGG" id="lak:106160236"/>
<dbReference type="InterPro" id="IPR016024">
    <property type="entry name" value="ARM-type_fold"/>
</dbReference>
<keyword evidence="2" id="KW-1185">Reference proteome</keyword>
<feature type="compositionally biased region" description="Polar residues" evidence="1">
    <location>
        <begin position="1421"/>
        <end position="1431"/>
    </location>
</feature>
<feature type="region of interest" description="Disordered" evidence="1">
    <location>
        <begin position="1217"/>
        <end position="1238"/>
    </location>
</feature>
<feature type="region of interest" description="Disordered" evidence="1">
    <location>
        <begin position="109"/>
        <end position="158"/>
    </location>
</feature>
<feature type="region of interest" description="Disordered" evidence="1">
    <location>
        <begin position="1284"/>
        <end position="1316"/>
    </location>
</feature>
<feature type="region of interest" description="Disordered" evidence="1">
    <location>
        <begin position="977"/>
        <end position="1190"/>
    </location>
</feature>
<gene>
    <name evidence="3" type="primary">LOC106160236</name>
</gene>
<feature type="compositionally biased region" description="Basic and acidic residues" evidence="1">
    <location>
        <begin position="1284"/>
        <end position="1301"/>
    </location>
</feature>
<dbReference type="Proteomes" id="UP000085678">
    <property type="component" value="Unplaced"/>
</dbReference>
<accession>A0A1S3I1T4</accession>
<feature type="compositionally biased region" description="Basic residues" evidence="1">
    <location>
        <begin position="1094"/>
        <end position="1105"/>
    </location>
</feature>
<protein>
    <submittedName>
        <fullName evidence="3">Uncharacterized protein LOC106160236</fullName>
    </submittedName>
</protein>
<organism evidence="2 3">
    <name type="scientific">Lingula anatina</name>
    <name type="common">Brachiopod</name>
    <name type="synonym">Lingula unguis</name>
    <dbReference type="NCBI Taxonomy" id="7574"/>
    <lineage>
        <taxon>Eukaryota</taxon>
        <taxon>Metazoa</taxon>
        <taxon>Spiralia</taxon>
        <taxon>Lophotrochozoa</taxon>
        <taxon>Brachiopoda</taxon>
        <taxon>Linguliformea</taxon>
        <taxon>Lingulata</taxon>
        <taxon>Lingulida</taxon>
        <taxon>Linguloidea</taxon>
        <taxon>Lingulidae</taxon>
        <taxon>Lingula</taxon>
    </lineage>
</organism>
<dbReference type="GeneID" id="106160236"/>
<feature type="region of interest" description="Disordered" evidence="1">
    <location>
        <begin position="650"/>
        <end position="681"/>
    </location>
</feature>
<feature type="region of interest" description="Disordered" evidence="1">
    <location>
        <begin position="710"/>
        <end position="756"/>
    </location>
</feature>
<feature type="region of interest" description="Disordered" evidence="1">
    <location>
        <begin position="528"/>
        <end position="587"/>
    </location>
</feature>
<name>A0A1S3I1T4_LINAN</name>
<evidence type="ECO:0000313" key="3">
    <source>
        <dbReference type="RefSeq" id="XP_013392227.1"/>
    </source>
</evidence>
<feature type="compositionally biased region" description="Basic and acidic residues" evidence="1">
    <location>
        <begin position="738"/>
        <end position="751"/>
    </location>
</feature>
<feature type="compositionally biased region" description="Polar residues" evidence="1">
    <location>
        <begin position="1116"/>
        <end position="1125"/>
    </location>
</feature>
<feature type="region of interest" description="Disordered" evidence="1">
    <location>
        <begin position="608"/>
        <end position="629"/>
    </location>
</feature>
<dbReference type="RefSeq" id="XP_013392227.1">
    <property type="nucleotide sequence ID" value="XM_013536773.1"/>
</dbReference>
<dbReference type="SUPFAM" id="SSF48371">
    <property type="entry name" value="ARM repeat"/>
    <property type="match status" value="1"/>
</dbReference>
<reference evidence="3" key="1">
    <citation type="submission" date="2025-08" db="UniProtKB">
        <authorList>
            <consortium name="RefSeq"/>
        </authorList>
    </citation>
    <scope>IDENTIFICATION</scope>
    <source>
        <tissue evidence="3">Gonads</tissue>
    </source>
</reference>
<dbReference type="Gene3D" id="1.25.10.10">
    <property type="entry name" value="Leucine-rich Repeat Variant"/>
    <property type="match status" value="1"/>
</dbReference>
<sequence length="1678" mass="184942">MDSEQLRDAECILDLKTGKGVSLAEAEDEQWLVQSGEHVEFRDNSRVFVEKSGEGVLFGLKKEKGEWLVCPWSADEPCLLDDLELVQPTKLQNGNTIKCGSFFYRYRSKEPKKKKKSPGSPNENLPKMPPPKPKRTFEYQRPKEEAEDSASKLKTEMSLPLHSLEEESSLSSEWCVLSEDDQLFAQLKTPEQVSSLSASYTSRQLLLYCDSELGAVEVDTIFKMFQEIASQDDSAFRDFITEYRQEEKAMGGESHAIFAPLIKLMVQLLQYSLDPVESNVMWLRILAILCRIPQNSEIFIQCHAAATVMGTMAAHCAVEMVQLHCCRILAMLAQYRPLPNQKAPVRESGVDLLTRAMHNFKEKPAVVKMAAQAVANVAASQTSLVQGLMKNKKTRHLTQSEIDKHVAVLEHIAQYSIPVVKHMMEYHHKDIGIVTEGKRLLNFFVAASESEEDQSQACENSPDIKVDNMSPPPVSPPARGILKKFPSMDQMNKKVSFADDTFGGSITTTGGESSFDELHYHGDISGSDSFSSSGKHDGNLLSTLSQSQPNIPTDTHSKADISCDVSTKSASGDTYGPDDTTGQSSHCNQGYTAADYDDVIITGDKVTVQSSTDNKGDTPTLCDDTQTTGDTVNVKNAITGQESAADIYDNAVTLPGNPGSQDATSNNGTPQKASESERPDFQHLSSNDYVYDDVASLLFGTGDIVSLDLDSSTGQDTPKAQTQDIPSASCKKVPNDSSHLDKSDPSQEIKSDNANISTQKISSLTAEENIDNENKSLLTKDSFDTDRVAKTVESTDVSDECTVSNNTNAICKDSRSPENISDGCLTANVDVKEGKLTTEIDGSQDANIGNDNELANPVSDFVGEEIKLDCKATEDETIVENASVAELHTNRLDIAQAGSADSGHVGSLDSGQATKIGDAGEVVSQNVTDTISDLCAVLPENIKEKNIVDQSVKMSDSENLSLNSTQLQTLEVKLQSKNTGRVEGLSDLRQPQGNAWLSENTESDQRETVSPRPKPRLKDQPKTEQQYPAQPPSILRKSDQQECGNKDSKLPEQSPSESDLQAAKQAKSPRPLDRKQAPTAVIPRIKSANLETKLRRREGVKKSLQKHGGSPRLSLPQVNHTTEVASGTAVISDETGVEQDKKKGNEGNSKAPIVSSATTGAETLEAKHDEHADHHRKNENTDKDKNRESVSKGNFTLILANKELHTNSAIVNTAKENKETKESISGGVKMSKETKDAPEKERYGVMSVSAVSPGGKVVQYAKFKEFQMHQWVRRFSSEKNIHIHETEPENQVKHSKSAEEIRDLEDQDSKSRKMWGSVHLPDVDTLLSTSSMTESIELPRSDVTPPEAPSWVQKLVPDFDTSDLGECVSEDDNMTSSRRMWGSIHEPHVDTLLAKKDATTPIEDTHHVSDLIPQEEKPSETENQQPENTQPLKPIEKNKADLTVKNSRIKRSKPVIGKKPVVEKVDRTFQIIPLVNVTMKVTEQKPLYELEESTEDTLSNDHEKMCQILALRTLILNHIFTLWKEKKPISSLSLLDKPLTEVLSEVKGSPYLLDCITRGKDPRYLEGKILKDVDPAIVVNIIEAATSKTSRVKPAMKLLEKLETLLEPVQLSPHLETACLCLQHLLHGPVTEALKTNGTVAQNLHKRLNILLFSKDVAEKCKVIIRDVVCSLRQYQLA</sequence>